<feature type="compositionally biased region" description="Basic and acidic residues" evidence="3">
    <location>
        <begin position="216"/>
        <end position="234"/>
    </location>
</feature>
<feature type="coiled-coil region" evidence="2">
    <location>
        <begin position="32"/>
        <end position="101"/>
    </location>
</feature>
<dbReference type="EMBL" id="JABBCP010000007">
    <property type="protein sequence ID" value="NMF56360.1"/>
    <property type="molecule type" value="Genomic_DNA"/>
</dbReference>
<feature type="domain" description="Peptidoglycan hydrolase PcsB coiled-coil" evidence="5">
    <location>
        <begin position="88"/>
        <end position="160"/>
    </location>
</feature>
<protein>
    <recommendedName>
        <fullName evidence="5">Peptidoglycan hydrolase PcsB coiled-coil domain-containing protein</fullName>
    </recommendedName>
</protein>
<dbReference type="AlphaFoldDB" id="A0A7X9YJK6"/>
<evidence type="ECO:0000256" key="1">
    <source>
        <dbReference type="ARBA" id="ARBA00022729"/>
    </source>
</evidence>
<feature type="chain" id="PRO_5030911224" description="Peptidoglycan hydrolase PcsB coiled-coil domain-containing protein" evidence="4">
    <location>
        <begin position="29"/>
        <end position="389"/>
    </location>
</feature>
<name>A0A7X9YJK6_9ACTN</name>
<proteinExistence type="predicted"/>
<evidence type="ECO:0000256" key="4">
    <source>
        <dbReference type="SAM" id="SignalP"/>
    </source>
</evidence>
<organism evidence="6 7">
    <name type="scientific">Collinsella acetigenes</name>
    <dbReference type="NCBI Taxonomy" id="2713419"/>
    <lineage>
        <taxon>Bacteria</taxon>
        <taxon>Bacillati</taxon>
        <taxon>Actinomycetota</taxon>
        <taxon>Coriobacteriia</taxon>
        <taxon>Coriobacteriales</taxon>
        <taxon>Coriobacteriaceae</taxon>
        <taxon>Collinsella</taxon>
    </lineage>
</organism>
<keyword evidence="7" id="KW-1185">Reference proteome</keyword>
<accession>A0A7X9YJK6</accession>
<evidence type="ECO:0000256" key="2">
    <source>
        <dbReference type="SAM" id="Coils"/>
    </source>
</evidence>
<evidence type="ECO:0000313" key="6">
    <source>
        <dbReference type="EMBL" id="NMF56360.1"/>
    </source>
</evidence>
<dbReference type="Gene3D" id="6.10.250.3150">
    <property type="match status" value="1"/>
</dbReference>
<dbReference type="InterPro" id="IPR057309">
    <property type="entry name" value="PcsB_CC"/>
</dbReference>
<keyword evidence="1 4" id="KW-0732">Signal</keyword>
<comment type="caution">
    <text evidence="6">The sequence shown here is derived from an EMBL/GenBank/DDBJ whole genome shotgun (WGS) entry which is preliminary data.</text>
</comment>
<dbReference type="Pfam" id="PF24568">
    <property type="entry name" value="CC_PcsB"/>
    <property type="match status" value="1"/>
</dbReference>
<feature type="signal peptide" evidence="4">
    <location>
        <begin position="1"/>
        <end position="28"/>
    </location>
</feature>
<feature type="compositionally biased region" description="Low complexity" evidence="3">
    <location>
        <begin position="235"/>
        <end position="248"/>
    </location>
</feature>
<keyword evidence="2" id="KW-0175">Coiled coil</keyword>
<evidence type="ECO:0000313" key="7">
    <source>
        <dbReference type="Proteomes" id="UP000546970"/>
    </source>
</evidence>
<sequence>MTRREALKFAFGAVTAAVLYGIPRTASAASATKETTDALNNAQAKYNEVQSQLNAIASEYQALAEELNKTMGNIESVQNDIDATQAEIEKKQEELKQKQGTLSARVSESYKNGGNDTLTLLLSSSSFDELISNVYYLDKMNDRDRATIGEIQSIQDDLASKKEELENQKSDLEALKDEQTQKLNEMSAKKDEVQTVLDGLDSDVKELMAKRDAELLASQRDEEAARKRAEEAKKAQQSGGSSSGNSSSGSGGGSGSAGVGGGGTGSASKVVYWAQHTPSPGAGLCAWWVADVFCNAGLGNVPGNACDMYANYCFSSNRSNLKTGMIIAVSSHPFTSAGAIYGHVGIYVGGGTVMDNIGYIRTCSADYWINFYNSTVTPRWGWAKGIVLS</sequence>
<dbReference type="Gene3D" id="3.90.1720.10">
    <property type="entry name" value="endopeptidase domain like (from Nostoc punctiforme)"/>
    <property type="match status" value="1"/>
</dbReference>
<dbReference type="Proteomes" id="UP000546970">
    <property type="component" value="Unassembled WGS sequence"/>
</dbReference>
<gene>
    <name evidence="6" type="ORF">HF320_08500</name>
</gene>
<reference evidence="6 7" key="1">
    <citation type="submission" date="2020-04" db="EMBL/GenBank/DDBJ databases">
        <title>Collinsella sp. KGMB02528 nov., an anaerobic actinobacterium isolated from human feces.</title>
        <authorList>
            <person name="Han K.-I."/>
            <person name="Eom M.K."/>
            <person name="Kim J.-S."/>
            <person name="Lee K.C."/>
            <person name="Suh M.K."/>
            <person name="Park S.-H."/>
            <person name="Lee J.H."/>
            <person name="Kang S.W."/>
            <person name="Park J.-E."/>
            <person name="Oh B.S."/>
            <person name="Yu S.Y."/>
            <person name="Choi S.-H."/>
            <person name="Lee D.H."/>
            <person name="Yoon H."/>
            <person name="Kim B.-Y."/>
            <person name="Lee J.H."/>
            <person name="Lee J.-S."/>
        </authorList>
    </citation>
    <scope>NUCLEOTIDE SEQUENCE [LARGE SCALE GENOMIC DNA]</scope>
    <source>
        <strain evidence="6 7">KGMB02528</strain>
    </source>
</reference>
<feature type="compositionally biased region" description="Gly residues" evidence="3">
    <location>
        <begin position="249"/>
        <end position="261"/>
    </location>
</feature>
<feature type="region of interest" description="Disordered" evidence="3">
    <location>
        <begin position="216"/>
        <end position="261"/>
    </location>
</feature>
<evidence type="ECO:0000259" key="5">
    <source>
        <dbReference type="Pfam" id="PF24568"/>
    </source>
</evidence>
<evidence type="ECO:0000256" key="3">
    <source>
        <dbReference type="SAM" id="MobiDB-lite"/>
    </source>
</evidence>